<dbReference type="InterPro" id="IPR036291">
    <property type="entry name" value="NAD(P)-bd_dom_sf"/>
</dbReference>
<dbReference type="SUPFAM" id="SSF51735">
    <property type="entry name" value="NAD(P)-binding Rossmann-fold domains"/>
    <property type="match status" value="1"/>
</dbReference>
<gene>
    <name evidence="2" type="ORF">BGZ97_004330</name>
</gene>
<dbReference type="InterPro" id="IPR051604">
    <property type="entry name" value="Ergot_Alk_Oxidoreductase"/>
</dbReference>
<sequence>MSHILPSSYSKKIAMTNVDSWLGCCIAIHLAGKLEKKCPNVQLVALSCKDNTHADLDKLKKFKNVHIMKVDYNDEKSLEKAFSGVKCSVLIPEMNEHRVKHTKNIICAMKKEKVKGCLLLSVVGADSKDHHLKEIMSFHEIEALVEEHCSCYLILRKSILNQCFLLWSPIVKEKGEFPMSCTAQCQMAPLDTCDLVCAIDTIVVDHCRDDKEGHHAAEVALDEESAHDDNSTFGGVHKNKKYNLTGPHKITAQGLVQALNEETGQRIQFKQVSREELKKYFESLMKHEHWSEDLNIGWCHEILSPESLASVEGSIHGEHHHHDHHHMAPNESTINLLLDELELVKKGEVGFVSGDLEKIIGHQGKSVKDFFRKYKDEFQHRH</sequence>
<protein>
    <recommendedName>
        <fullName evidence="1">NAD(P)-binding domain-containing protein</fullName>
    </recommendedName>
</protein>
<dbReference type="Gene3D" id="3.40.50.720">
    <property type="entry name" value="NAD(P)-binding Rossmann-like Domain"/>
    <property type="match status" value="1"/>
</dbReference>
<dbReference type="InterPro" id="IPR016040">
    <property type="entry name" value="NAD(P)-bd_dom"/>
</dbReference>
<evidence type="ECO:0000313" key="3">
    <source>
        <dbReference type="Proteomes" id="UP000823405"/>
    </source>
</evidence>
<proteinExistence type="predicted"/>
<reference evidence="2" key="1">
    <citation type="journal article" date="2020" name="Fungal Divers.">
        <title>Resolving the Mortierellaceae phylogeny through synthesis of multi-gene phylogenetics and phylogenomics.</title>
        <authorList>
            <person name="Vandepol N."/>
            <person name="Liber J."/>
            <person name="Desiro A."/>
            <person name="Na H."/>
            <person name="Kennedy M."/>
            <person name="Barry K."/>
            <person name="Grigoriev I.V."/>
            <person name="Miller A.N."/>
            <person name="O'Donnell K."/>
            <person name="Stajich J.E."/>
            <person name="Bonito G."/>
        </authorList>
    </citation>
    <scope>NUCLEOTIDE SEQUENCE</scope>
    <source>
        <strain evidence="2">NVP60</strain>
    </source>
</reference>
<dbReference type="Proteomes" id="UP000823405">
    <property type="component" value="Unassembled WGS sequence"/>
</dbReference>
<accession>A0A9P6QUE0</accession>
<dbReference type="PANTHER" id="PTHR43162:SF1">
    <property type="entry name" value="PRESTALK A DIFFERENTIATION PROTEIN A"/>
    <property type="match status" value="1"/>
</dbReference>
<evidence type="ECO:0000259" key="1">
    <source>
        <dbReference type="Pfam" id="PF13460"/>
    </source>
</evidence>
<evidence type="ECO:0000313" key="2">
    <source>
        <dbReference type="EMBL" id="KAG0297197.1"/>
    </source>
</evidence>
<dbReference type="Gene3D" id="3.90.25.10">
    <property type="entry name" value="UDP-galactose 4-epimerase, domain 1"/>
    <property type="match status" value="1"/>
</dbReference>
<dbReference type="PANTHER" id="PTHR43162">
    <property type="match status" value="1"/>
</dbReference>
<dbReference type="AlphaFoldDB" id="A0A9P6QUE0"/>
<name>A0A9P6QUE0_9FUNG</name>
<organism evidence="2 3">
    <name type="scientific">Linnemannia gamsii</name>
    <dbReference type="NCBI Taxonomy" id="64522"/>
    <lineage>
        <taxon>Eukaryota</taxon>
        <taxon>Fungi</taxon>
        <taxon>Fungi incertae sedis</taxon>
        <taxon>Mucoromycota</taxon>
        <taxon>Mortierellomycotina</taxon>
        <taxon>Mortierellomycetes</taxon>
        <taxon>Mortierellales</taxon>
        <taxon>Mortierellaceae</taxon>
        <taxon>Linnemannia</taxon>
    </lineage>
</organism>
<dbReference type="Pfam" id="PF13460">
    <property type="entry name" value="NAD_binding_10"/>
    <property type="match status" value="1"/>
</dbReference>
<dbReference type="EMBL" id="JAAAIN010002077">
    <property type="protein sequence ID" value="KAG0297197.1"/>
    <property type="molecule type" value="Genomic_DNA"/>
</dbReference>
<comment type="caution">
    <text evidence="2">The sequence shown here is derived from an EMBL/GenBank/DDBJ whole genome shotgun (WGS) entry which is preliminary data.</text>
</comment>
<dbReference type="OrthoDB" id="10254221at2759"/>
<keyword evidence="3" id="KW-1185">Reference proteome</keyword>
<feature type="domain" description="NAD(P)-binding" evidence="1">
    <location>
        <begin position="55"/>
        <end position="160"/>
    </location>
</feature>